<evidence type="ECO:0000313" key="3">
    <source>
        <dbReference type="Proteomes" id="UP000005876"/>
    </source>
</evidence>
<reference evidence="3" key="1">
    <citation type="submission" date="2011-11" db="EMBL/GenBank/DDBJ databases">
        <title>Complete sequence of Paenibacillus terrae HPL-003.</title>
        <authorList>
            <person name="Shin S.H."/>
            <person name="Kim S."/>
            <person name="Kim J.Y."/>
        </authorList>
    </citation>
    <scope>NUCLEOTIDE SEQUENCE [LARGE SCALE GENOMIC DNA]</scope>
    <source>
        <strain evidence="3">HPL-003</strain>
    </source>
</reference>
<protein>
    <submittedName>
        <fullName evidence="2">Uncharacterized protein</fullName>
    </submittedName>
</protein>
<keyword evidence="1" id="KW-0812">Transmembrane</keyword>
<evidence type="ECO:0000313" key="2">
    <source>
        <dbReference type="EMBL" id="AET60271.1"/>
    </source>
</evidence>
<gene>
    <name evidence="2" type="ordered locus">HPL003_17635</name>
</gene>
<dbReference type="RefSeq" id="WP_014280981.1">
    <property type="nucleotide sequence ID" value="NC_016641.1"/>
</dbReference>
<feature type="transmembrane region" description="Helical" evidence="1">
    <location>
        <begin position="94"/>
        <end position="120"/>
    </location>
</feature>
<feature type="transmembrane region" description="Helical" evidence="1">
    <location>
        <begin position="50"/>
        <end position="74"/>
    </location>
</feature>
<keyword evidence="1" id="KW-1133">Transmembrane helix</keyword>
<dbReference type="STRING" id="985665.HPL003_17635"/>
<organism evidence="2 3">
    <name type="scientific">Paenibacillus terrae (strain HPL-003)</name>
    <dbReference type="NCBI Taxonomy" id="985665"/>
    <lineage>
        <taxon>Bacteria</taxon>
        <taxon>Bacillati</taxon>
        <taxon>Bacillota</taxon>
        <taxon>Bacilli</taxon>
        <taxon>Bacillales</taxon>
        <taxon>Paenibacillaceae</taxon>
        <taxon>Paenibacillus</taxon>
    </lineage>
</organism>
<dbReference type="OrthoDB" id="2858707at2"/>
<proteinExistence type="predicted"/>
<dbReference type="AlphaFoldDB" id="G7W0U4"/>
<dbReference type="eggNOG" id="ENOG5033UHP">
    <property type="taxonomic scope" value="Bacteria"/>
</dbReference>
<sequence>MVFKERKVLMENFIGSIVFILPGFLMYFWIQSFGVNPVVKHTPGEFTAVAALLWLPTSFVTLLIYNGAIFASRFIGKTEIVWSLDALKSKSNDIFFLVVFLLLSVIVSFFMSLIWVRWIYPVQMKLINKVRNKRGVASFSKNPSVWDEIFTNNDSQVVEIGKINKEGEPVIGCINKASRTFEPERYLNLDDIKFFTDLVSKHEIPVSQILYDTKAGTYIKIFDPEGIRDAQIEDMKSTSSSVQQE</sequence>
<keyword evidence="1" id="KW-0472">Membrane</keyword>
<reference evidence="2 3" key="3">
    <citation type="journal article" date="2012" name="J. Bacteriol.">
        <title>Genome Sequence of Paenibacillus terrae HPL-003, a Xylanase-Producing Bacterium Isolated from Soil Found in Forest Residue.</title>
        <authorList>
            <person name="Shin S.H."/>
            <person name="Kim S."/>
            <person name="Kim J.Y."/>
            <person name="Song H.Y."/>
            <person name="Cho S.J."/>
            <person name="Kim D.R."/>
            <person name="Lee K.I."/>
            <person name="Lim H.K."/>
            <person name="Park N.J."/>
            <person name="Hwang I.T."/>
            <person name="Yang K.S."/>
        </authorList>
    </citation>
    <scope>NUCLEOTIDE SEQUENCE [LARGE SCALE GENOMIC DNA]</scope>
    <source>
        <strain evidence="2 3">HPL-003</strain>
    </source>
</reference>
<name>G7W0U4_PAETH</name>
<dbReference type="Proteomes" id="UP000005876">
    <property type="component" value="Chromosome"/>
</dbReference>
<evidence type="ECO:0000256" key="1">
    <source>
        <dbReference type="SAM" id="Phobius"/>
    </source>
</evidence>
<dbReference type="EMBL" id="CP003107">
    <property type="protein sequence ID" value="AET60271.1"/>
    <property type="molecule type" value="Genomic_DNA"/>
</dbReference>
<reference key="2">
    <citation type="submission" date="2011-11" db="EMBL/GenBank/DDBJ databases">
        <authorList>
            <person name="Shin S.H."/>
            <person name="Kim S."/>
            <person name="Kim J.Y."/>
        </authorList>
    </citation>
    <scope>NUCLEOTIDE SEQUENCE</scope>
    <source>
        <strain>HPL-003</strain>
    </source>
</reference>
<dbReference type="KEGG" id="pta:HPL003_17635"/>
<dbReference type="HOGENOM" id="CLU_1159282_0_0_9"/>
<feature type="transmembrane region" description="Helical" evidence="1">
    <location>
        <begin position="12"/>
        <end position="30"/>
    </location>
</feature>
<accession>G7W0U4</accession>